<evidence type="ECO:0000313" key="1">
    <source>
        <dbReference type="EMBL" id="QMS91882.1"/>
    </source>
</evidence>
<dbReference type="EMBL" id="CP054698">
    <property type="protein sequence ID" value="QMS91882.1"/>
    <property type="molecule type" value="Genomic_DNA"/>
</dbReference>
<dbReference type="RefSeq" id="WP_181929437.1">
    <property type="nucleotide sequence ID" value="NZ_CP054698.1"/>
</dbReference>
<dbReference type="AlphaFoldDB" id="A0A7D7QJ87"/>
<reference evidence="2" key="1">
    <citation type="submission" date="2020-06" db="EMBL/GenBank/DDBJ databases">
        <title>Nostoc edaphicum CCNP1411 genome.</title>
        <authorList>
            <person name="Fidor A."/>
            <person name="Grabski M."/>
            <person name="Gawor J."/>
            <person name="Gromadka R."/>
            <person name="Wegrzyn G."/>
            <person name="Mazur-Marzec H."/>
        </authorList>
    </citation>
    <scope>NUCLEOTIDE SEQUENCE [LARGE SCALE GENOMIC DNA]</scope>
    <source>
        <strain evidence="2">CCNP1411</strain>
    </source>
</reference>
<gene>
    <name evidence="1" type="ORF">HUN01_31375</name>
</gene>
<name>A0A7D7QJ87_9NOSO</name>
<sequence>MRTDSSPLRSHSLNVKTLGVLTYTQITPLALRSHTFNPLQNAPQAR</sequence>
<dbReference type="KEGG" id="ned:HUN01_31375"/>
<proteinExistence type="predicted"/>
<dbReference type="Proteomes" id="UP000514713">
    <property type="component" value="Chromosome"/>
</dbReference>
<protein>
    <submittedName>
        <fullName evidence="1">Uncharacterized protein</fullName>
    </submittedName>
</protein>
<accession>A0A7D7QJ87</accession>
<organism evidence="1 2">
    <name type="scientific">Nostoc edaphicum CCNP1411</name>
    <dbReference type="NCBI Taxonomy" id="1472755"/>
    <lineage>
        <taxon>Bacteria</taxon>
        <taxon>Bacillati</taxon>
        <taxon>Cyanobacteriota</taxon>
        <taxon>Cyanophyceae</taxon>
        <taxon>Nostocales</taxon>
        <taxon>Nostocaceae</taxon>
        <taxon>Nostoc</taxon>
    </lineage>
</organism>
<evidence type="ECO:0000313" key="2">
    <source>
        <dbReference type="Proteomes" id="UP000514713"/>
    </source>
</evidence>
<keyword evidence="2" id="KW-1185">Reference proteome</keyword>